<comment type="subcellular location">
    <subcellularLocation>
        <location evidence="1">Secreted</location>
    </subcellularLocation>
</comment>
<evidence type="ECO:0008006" key="16">
    <source>
        <dbReference type="Google" id="ProtNLM"/>
    </source>
</evidence>
<dbReference type="SUPFAM" id="SSF48431">
    <property type="entry name" value="Lipovitellin-phosvitin complex, superhelical domain"/>
    <property type="match status" value="1"/>
</dbReference>
<dbReference type="InterPro" id="IPR011030">
    <property type="entry name" value="Lipovitellin_superhlx_dom"/>
</dbReference>
<dbReference type="Gene3D" id="1.25.10.20">
    <property type="entry name" value="Vitellinogen, superhelical"/>
    <property type="match status" value="1"/>
</dbReference>
<organism evidence="14 15">
    <name type="scientific">Diabrotica virgifera virgifera</name>
    <name type="common">western corn rootworm</name>
    <dbReference type="NCBI Taxonomy" id="50390"/>
    <lineage>
        <taxon>Eukaryota</taxon>
        <taxon>Metazoa</taxon>
        <taxon>Ecdysozoa</taxon>
        <taxon>Arthropoda</taxon>
        <taxon>Hexapoda</taxon>
        <taxon>Insecta</taxon>
        <taxon>Pterygota</taxon>
        <taxon>Neoptera</taxon>
        <taxon>Endopterygota</taxon>
        <taxon>Coleoptera</taxon>
        <taxon>Polyphaga</taxon>
        <taxon>Cucujiformia</taxon>
        <taxon>Chrysomeloidea</taxon>
        <taxon>Chrysomelidae</taxon>
        <taxon>Galerucinae</taxon>
        <taxon>Diabroticina</taxon>
        <taxon>Diabroticites</taxon>
        <taxon>Diabrotica</taxon>
    </lineage>
</organism>
<evidence type="ECO:0000256" key="4">
    <source>
        <dbReference type="ARBA" id="ARBA00022729"/>
    </source>
</evidence>
<dbReference type="PROSITE" id="PS51211">
    <property type="entry name" value="VITELLOGENIN"/>
    <property type="match status" value="1"/>
</dbReference>
<dbReference type="InterPro" id="IPR015819">
    <property type="entry name" value="Lipid_transp_b-sht_shell"/>
</dbReference>
<dbReference type="InterPro" id="IPR036465">
    <property type="entry name" value="vWFA_dom_sf"/>
</dbReference>
<keyword evidence="2" id="KW-0813">Transport</keyword>
<keyword evidence="8" id="KW-0325">Glycoprotein</keyword>
<evidence type="ECO:0000256" key="2">
    <source>
        <dbReference type="ARBA" id="ARBA00022448"/>
    </source>
</evidence>
<feature type="chain" id="PRO_5045353543" description="Vitellogenin domain-containing protein" evidence="11">
    <location>
        <begin position="20"/>
        <end position="4175"/>
    </location>
</feature>
<dbReference type="SUPFAM" id="SSF56968">
    <property type="entry name" value="Lipovitellin-phosvitin complex, beta-sheet shell regions"/>
    <property type="match status" value="2"/>
</dbReference>
<dbReference type="InterPro" id="IPR050733">
    <property type="entry name" value="Vitellogenin/Apolipophorin"/>
</dbReference>
<dbReference type="InterPro" id="IPR001846">
    <property type="entry name" value="VWF_type-D"/>
</dbReference>
<dbReference type="Pfam" id="PF01347">
    <property type="entry name" value="Vitellogenin_N"/>
    <property type="match status" value="1"/>
</dbReference>
<accession>A0ABM5JGY9</accession>
<feature type="domain" description="Vitellogenin" evidence="12">
    <location>
        <begin position="43"/>
        <end position="666"/>
    </location>
</feature>
<proteinExistence type="predicted"/>
<protein>
    <recommendedName>
        <fullName evidence="16">Vitellogenin domain-containing protein</fullName>
    </recommendedName>
</protein>
<dbReference type="SUPFAM" id="SSF53300">
    <property type="entry name" value="vWA-like"/>
    <property type="match status" value="1"/>
</dbReference>
<dbReference type="Gene3D" id="2.20.50.20">
    <property type="entry name" value="Lipovitellin. Chain A, domain 3"/>
    <property type="match status" value="1"/>
</dbReference>
<feature type="domain" description="VWFD" evidence="13">
    <location>
        <begin position="3609"/>
        <end position="3778"/>
    </location>
</feature>
<dbReference type="PANTHER" id="PTHR23345:SF15">
    <property type="entry name" value="VITELLOGENIN 1-RELATED"/>
    <property type="match status" value="1"/>
</dbReference>
<dbReference type="EnsemblMetazoa" id="XM_050641250.1">
    <property type="protein sequence ID" value="XP_050497207.1"/>
    <property type="gene ID" value="LOC114337267"/>
</dbReference>
<dbReference type="RefSeq" id="XP_050497207.1">
    <property type="nucleotide sequence ID" value="XM_050641250.1"/>
</dbReference>
<dbReference type="InterPro" id="IPR015817">
    <property type="entry name" value="Vitellinogen_open_b-sht_sub1"/>
</dbReference>
<dbReference type="SMART" id="SM00638">
    <property type="entry name" value="LPD_N"/>
    <property type="match status" value="1"/>
</dbReference>
<keyword evidence="15" id="KW-1185">Reference proteome</keyword>
<name>A0ABM5JGY9_DIAVI</name>
<evidence type="ECO:0000256" key="7">
    <source>
        <dbReference type="ARBA" id="ARBA00023157"/>
    </source>
</evidence>
<keyword evidence="5" id="KW-0758">Storage protein</keyword>
<evidence type="ECO:0000256" key="9">
    <source>
        <dbReference type="PROSITE-ProRule" id="PRU00557"/>
    </source>
</evidence>
<dbReference type="InterPro" id="IPR001747">
    <property type="entry name" value="Vitellogenin_N"/>
</dbReference>
<keyword evidence="7" id="KW-1015">Disulfide bond</keyword>
<dbReference type="Pfam" id="PF09172">
    <property type="entry name" value="Vit_open_b-sht"/>
    <property type="match status" value="1"/>
</dbReference>
<dbReference type="InterPro" id="IPR015255">
    <property type="entry name" value="Vitellinogen_open_b-sht"/>
</dbReference>
<dbReference type="InterPro" id="IPR015816">
    <property type="entry name" value="Vitellinogen_b-sht_N"/>
</dbReference>
<keyword evidence="10" id="KW-0175">Coiled coil</keyword>
<dbReference type="Gene3D" id="2.20.80.10">
    <property type="entry name" value="Lipovitellin-phosvitin complex, chain A, domain 4"/>
    <property type="match status" value="1"/>
</dbReference>
<evidence type="ECO:0000256" key="5">
    <source>
        <dbReference type="ARBA" id="ARBA00022761"/>
    </source>
</evidence>
<dbReference type="Pfam" id="PF06448">
    <property type="entry name" value="DUF1081"/>
    <property type="match status" value="1"/>
</dbReference>
<evidence type="ECO:0000259" key="12">
    <source>
        <dbReference type="PROSITE" id="PS51211"/>
    </source>
</evidence>
<keyword evidence="3" id="KW-0964">Secreted</keyword>
<keyword evidence="4 11" id="KW-0732">Signal</keyword>
<evidence type="ECO:0000259" key="13">
    <source>
        <dbReference type="PROSITE" id="PS51233"/>
    </source>
</evidence>
<dbReference type="Pfam" id="PF00094">
    <property type="entry name" value="VWD"/>
    <property type="match status" value="1"/>
</dbReference>
<dbReference type="SMART" id="SM00216">
    <property type="entry name" value="VWD"/>
    <property type="match status" value="1"/>
</dbReference>
<comment type="caution">
    <text evidence="9">Lacks conserved residue(s) required for the propagation of feature annotation.</text>
</comment>
<keyword evidence="6" id="KW-0445">Lipid transport</keyword>
<feature type="coiled-coil region" evidence="10">
    <location>
        <begin position="3906"/>
        <end position="3933"/>
    </location>
</feature>
<evidence type="ECO:0000256" key="10">
    <source>
        <dbReference type="SAM" id="Coils"/>
    </source>
</evidence>
<sequence>MKVPFHFLGVLLLSTLCFADYNPLENPNICGLPTCTVDENAKFKYADEKIYKYTVEVKTLFNGTSKNESSLFIEGKATLGFLTSCDGMLTLSDIKLSENVPQDGEDAIEHGNSHQFSDILSAYSLRFSFKDGIIDEVCPRDEETEWSLNFKKGILTMLQNSMKRLDLDYSLDETDVRGKCPTVYKVFGVKETTLMIEKSKDLERCDARSKLHSSIQSQAVPIFQANIHKDNILKSTSTCLMSIDHNIYKEISCQESYLLQPFSNHDQGAVTTVSQKLVLINENSVPAVDENEITRRVPLTFDNVISTKPTTNDVEQATQALKSLCQLDALADRKELANLFSKFIYSLRLLSHDGLEELQNEAGNICSTGKQFLFHALPFVNTLGSVTLMKTIITEKLASETTINEFITSIGVIPNPTSEMMEIAQSLLEESETFSANKALSVSTLAHTYCSNTKECSSDYSIYSINEYFQNHFNELIKNSPFNRETHDEIMVTLKALSNIGVMSEDFNQELFKVIENPEIDVAIRVAAVETFRRTRCEETRSYFEHIFRRQEVNSEVRIASYLQIMRCPNYLMVKTIKHALMNEEVNQVGSFVWTHLNNLMTSAKPSKVEVQSLLSDKDLAKKFDSDIRKFSRNFEGSMYFEEYSVGGNYESNVIFSTESYVPKSAMLNLTVDLFGESFNVLEIYSRVDGFEHYLESFFGPKGPSQGLKDNIMDTLRFKRDAKNNTDIKAQADQLPNVVDNFAKEPKIALGWKIFGNEAKYLTFNGKKEIQDAIDNIDPLNHLKTLLSGKEINYNKASMFLDGKYVVPTGAGLPLSLTATGTASINIKLFGSLASTGYSKDKEFELNLTADIQPTMSVDLTGEMSVDAFFASTGIKLKTNLYSDSAVKGEIKIKGAKLVSVKFSLPREKNEIFVASSELLVKQNENEQPQKNLSSKRISNNLCSWPVIDQAIGLKLCTSYDFVNLTKLSNIPYLLTAGPANFRISLHKADPTATVYLFEYKWKQSPHSSVISVTFDTPGSRVKRLLSTNITLDKQTQNITMLIESAAGTVVAYGRYKNTNDEKSIHLELDINNMKHFEAKIALVRSPLRLGSSYRPDVYLALNGERVFSFSGYVDTMSKKGRSQYTVKLKFETKRFRSVLYGYVLKGDTSIQGSLTNDYQFAHTKKHRVSFNFGLGDKSHKKNIEIYSAFLGILSSAYPNMNLDANATFHRSDSHKDLVFKLYQSPLPKSHPDAEDKMFKFETVASHSFLVDGRRKLRVDTSIIRKSSNLGLRGEFTYETYRSDVSSALVIQYGKNKEVSITTFWSHPRSNLEQIKTHINVTIPSFTPMILRLEVLEKQPKDFMIDFKGTWFSGHSLNAAASYQDKSGPLSSDHHVKLLLMSPSFKDITADMQFYRDNDLLKFELKGDIDRKDTYDYEIFLKHQKVSTNYTTSEVYLKYGRKSYSYSGTVYDGDYKKINANIHIDQLRDIVFSVYVNNKPYDKTLEFEMNWDSNRDASQKIMITANYKKNAAFDYTANFIITYPGRGIRGDYKFLIDGKHLNTLISFSWDVEKIFAINLDVLYEYNSKLYLEIASELKTPFDNWKVTQLKGRFEHLNNLYDLHGVVSWERRQRVDLSIFGDYTSLDKYFTCTYSVAVASSIDRVPNINTTISHMQNGTHFNTDLNLMYNPDFVIGFDSKWKIEKDNAYTNLTGTVITKTPFKAFKNGFLVSKFMIKDQKSIRGGAELILDHNHIDFNVDGKFERITNCFLIVNATSARDDYQLRLISSLAKRHFVAMVTYPSGGLGAEVLVSINSIVDFDMKLHLATPIEFLQDAVLVTKLQPEGADFRVGWNFLLLGFSGVWHYANVTDFDYSYKIYTPIEGFEENGIVGKLILKEGLDFEISIKFSYYKIGVKLLGQSKPKPLKELGIKLKNVYTRSKQAQTEEKDYDDPLSWEGLIEVDVIIYPTMKGELEIDQKGTTYIIKSQLKTPQGFIDIFDEFDFVDILAIKNDLEVKTPFPTLKTITSAFELDVQTGHKYFFTFSLDYQNKTQSVETGVYAKYIVETRDVVPGIGAQERTYNVTLKVNTPFKALPKLNLFGALETEQNFYHAKLLFNTNRSDISVDATTEIDNGRLEFTSLFHVTTPSINIPSCELRLTKLFSEANNYVDVNVKMPQKLTSDIYSRVSWMIRSGNEFGAMVQLETPFSGLENTRAGLDVFVSDLRSTVQFMTQINPLEVEVNATLNNNVLLAYSQLGFNGDKIPITVNCSILKPSRDRRDFKGTLKLREKLFKITGNADLMGPLPSAVSVKFTPEDNSPSVTFEYRINSTTLNRYELLGSIQHSHRFTRFNANLTTTDDKHHYQIDLKMDTSNNDTFIVHGTTTFGDKKSVLNIEAETPIMKMERPKFGGTYSYDGLQRDIDGFFELTDAKGNVKANLIWLYMENMLVRVIGSFENKQYSSQSSIEGFYENPEKSFQLLKGGGDIKFDRIWESGYNITLNLPQSNYKGMETHLKLPNEHKETYSLWSNVDYKTGFRYIDYFIKYRTKYSQRKYGSSGQISTEDKQNLSGNIEVEWNGERINNFANLRRSEKTLDLIYKLKTPKFIDRQLLVTEIKYKSLGDHHNLTFEASSPEDQSVAYGTVDYKELANMNGILKLTMPRKPFNNSGASFSTKTNANTYNRYIKVFWDDDNALLDSKCDIQTGPTLLDRHTKGKLIIELPLSTRHIALVDFDYSERTKASVGAATVKYNGDKVLEGKYNRLSESQAGKDKDTVHVELQNDLMPVGADYIYKHNYGMPDESARENRAIHLYNLANRRKFNVSGELDVLTKWNGQEYFLTAVHSKRIVKLWTDYEAQDKGYKQHSRLELSPTHWIEYNLNVLNKSLDETFDAQKVVINVIYPRRSFTAQGFYNISDSIVSTDVSLVYDKDNKTVQAGLDWRRASLHREQLLLQIKHPSFERDITMSSEYGYDNSSIDGQLSVVYSLNPDQKLTLCGKVNDNSNSVTYNYTYNVWAEHIATNLNLNSTGDFYWNPNALGTEHITNYQRSYLPSSVSETLAKINLLNNEIELKRDNIASGKSYFWARYNGEYPVYTANMSAIYDTNDTKGEFYINFKKKLLYLNLNMTEDGTQSLHSYGVIPDARSALFDIWRDYDDRRISDVAYYLRLNHSRLITSSLKWRPELISDVTSGIRGSLRRFYQDTLESINNTKQYIKAETIDALIGIWTDSKPFLQDFHRDLHNLTIIEDDIEELKAFLNNSYYANDFYVKDLIGVVITVFDDLAIKSKLQSLPKIVQEIWTVMGDSGHKIKKSVIWVYEKIKTYFKNATDFIHGLLNGDPVESLTIGLDKIVEKYDAFIKSLHVTIIQYMENLWSQMYTLVVEYWHKTLASIEPAFLKFIHYLESIAWSTGSEFLDFLYMRKNEIIESPYFLRFTKFSQDIDKFYKDITGPNTFASIYKYAQVGWNFLKEKYLTVIPFGKETMDVINEILEELQQIAEIPSVKFLIAKGWEAYDYFKYYYEYFDMETKLHGLIRTVYFKISDLSTTALEMENRQRVPKTKFIFEPNDGIMLLQQKLPMSWHSFNETPKFKEIPEIKRFFDLQSYLEETELSFWSLYYDYKPYIDPNDWLPPFKGHAMIVGSKYYVTFDKKYYEFRGKCTYLLASDFVDKNFTVLVSYDNVGKSNELILLVGKEVVRINMSTQKVLVGESKMERLPMQIGETYLYKDSGIFKAESQLGFILECNMKFHTCMFEMSGWYFGKTAGLWGTYNNEPTDDFLTSNKTRVTNSALKIFGDSWSLDKNCRNDIPTAQRGSRKQPSQEILALCEEFFTSKVSQLSTCFSRIPKDSFLYMCLNSTTEQEACMSAVSYINLCSYANTPLRIPDTCVKCNLLNGTQIQEGDLIRLQGSDVPRSADIVFIVEAKMCNKDLKKSRNFDLLVEQIEKELDDLKIRNNSYAVVTFGGDGVFEEPRSIVVDGKTFTDAKSILTYFDQIQIGQGNTDIFNGIMFANNLIFRPGVSRNFVLVPCSECNKNNMLHDYSTLHQFLSESSISLHILMNSHFAMQKEREIKIPFGIDRRFAYTKRDVKNLVGDQTLRKSIMPPKSTLGLCMSLSLETNGTIYSAKFLETEKKNAKKFATVLAKSLARRAMPTHCVDCECTAPNTGVSYMECSLCTMANSTRFNFETPGSEDEDINIFDGFSW</sequence>
<dbReference type="Proteomes" id="UP001652700">
    <property type="component" value="Unplaced"/>
</dbReference>
<evidence type="ECO:0000256" key="8">
    <source>
        <dbReference type="ARBA" id="ARBA00023180"/>
    </source>
</evidence>
<dbReference type="PANTHER" id="PTHR23345">
    <property type="entry name" value="VITELLOGENIN-RELATED"/>
    <property type="match status" value="1"/>
</dbReference>
<evidence type="ECO:0000256" key="11">
    <source>
        <dbReference type="SAM" id="SignalP"/>
    </source>
</evidence>
<evidence type="ECO:0000313" key="14">
    <source>
        <dbReference type="EnsemblMetazoa" id="XP_050497207.1"/>
    </source>
</evidence>
<evidence type="ECO:0000313" key="15">
    <source>
        <dbReference type="Proteomes" id="UP001652700"/>
    </source>
</evidence>
<dbReference type="GeneID" id="114337267"/>
<evidence type="ECO:0000256" key="6">
    <source>
        <dbReference type="ARBA" id="ARBA00023055"/>
    </source>
</evidence>
<reference evidence="14" key="1">
    <citation type="submission" date="2025-05" db="UniProtKB">
        <authorList>
            <consortium name="EnsemblMetazoa"/>
        </authorList>
    </citation>
    <scope>IDENTIFICATION</scope>
</reference>
<feature type="signal peptide" evidence="11">
    <location>
        <begin position="1"/>
        <end position="19"/>
    </location>
</feature>
<dbReference type="PROSITE" id="PS51233">
    <property type="entry name" value="VWFD"/>
    <property type="match status" value="1"/>
</dbReference>
<dbReference type="InterPro" id="IPR009454">
    <property type="entry name" value="Lipid_transpt_open_b-sht"/>
</dbReference>
<dbReference type="SMART" id="SM01169">
    <property type="entry name" value="DUF1943"/>
    <property type="match status" value="1"/>
</dbReference>
<dbReference type="Gene3D" id="2.30.230.10">
    <property type="entry name" value="Lipovitellin, beta-sheet shell regions, chain A"/>
    <property type="match status" value="1"/>
</dbReference>
<evidence type="ECO:0000256" key="1">
    <source>
        <dbReference type="ARBA" id="ARBA00004613"/>
    </source>
</evidence>
<evidence type="ECO:0000256" key="3">
    <source>
        <dbReference type="ARBA" id="ARBA00022525"/>
    </source>
</evidence>